<organism evidence="1 2">
    <name type="scientific">Neolewinella agarilytica</name>
    <dbReference type="NCBI Taxonomy" id="478744"/>
    <lineage>
        <taxon>Bacteria</taxon>
        <taxon>Pseudomonadati</taxon>
        <taxon>Bacteroidota</taxon>
        <taxon>Saprospiria</taxon>
        <taxon>Saprospirales</taxon>
        <taxon>Lewinellaceae</taxon>
        <taxon>Neolewinella</taxon>
    </lineage>
</organism>
<dbReference type="AlphaFoldDB" id="A0A1H9JZ81"/>
<keyword evidence="1" id="KW-0808">Transferase</keyword>
<dbReference type="STRING" id="478744.SAMN05444359_11911"/>
<accession>A0A1H9JZ81</accession>
<evidence type="ECO:0000313" key="2">
    <source>
        <dbReference type="Proteomes" id="UP000199021"/>
    </source>
</evidence>
<evidence type="ECO:0000313" key="1">
    <source>
        <dbReference type="EMBL" id="SEQ92114.1"/>
    </source>
</evidence>
<dbReference type="InParanoid" id="A0A1H9JZ81"/>
<keyword evidence="2" id="KW-1185">Reference proteome</keyword>
<name>A0A1H9JZ81_9BACT</name>
<dbReference type="Proteomes" id="UP000199021">
    <property type="component" value="Unassembled WGS sequence"/>
</dbReference>
<dbReference type="Gene3D" id="3.40.50.450">
    <property type="match status" value="1"/>
</dbReference>
<dbReference type="Pfam" id="PF15891">
    <property type="entry name" value="Nuc_deoxyri_tr2"/>
    <property type="match status" value="1"/>
</dbReference>
<protein>
    <submittedName>
        <fullName evidence="1">Nucleoside 2-deoxyribosyltransferase like</fullName>
    </submittedName>
</protein>
<sequence>MKIYQIIVSFVFKLIIMTVIKPPNSIALNHRRSELVFLAGSIEMGVAENWQQTVEAFFSDKTTYTLLNPRRDEWDASWEQSFASPQFYQQVNWELNGLERADHIILFLAPETKSPISLLELGLHANSGKLLVCCPPGFWRRGNVEIVAERYGIPLYEKLEDLLLRHFED</sequence>
<proteinExistence type="predicted"/>
<dbReference type="GO" id="GO:0016740">
    <property type="term" value="F:transferase activity"/>
    <property type="evidence" value="ECO:0007669"/>
    <property type="project" value="UniProtKB-KW"/>
</dbReference>
<reference evidence="2" key="1">
    <citation type="submission" date="2016-10" db="EMBL/GenBank/DDBJ databases">
        <authorList>
            <person name="Varghese N."/>
            <person name="Submissions S."/>
        </authorList>
    </citation>
    <scope>NUCLEOTIDE SEQUENCE [LARGE SCALE GENOMIC DNA]</scope>
    <source>
        <strain evidence="2">DSM 24740</strain>
    </source>
</reference>
<dbReference type="InterPro" id="IPR039470">
    <property type="entry name" value="Nuc_deoxyri_tr2"/>
</dbReference>
<dbReference type="EMBL" id="FOFB01000019">
    <property type="protein sequence ID" value="SEQ92114.1"/>
    <property type="molecule type" value="Genomic_DNA"/>
</dbReference>
<gene>
    <name evidence="1" type="ORF">SAMN05444359_11911</name>
</gene>